<proteinExistence type="inferred from homology"/>
<dbReference type="InterPro" id="IPR014795">
    <property type="entry name" value="TacA_1-like"/>
</dbReference>
<organism evidence="3 4">
    <name type="scientific">Cyanobium gracile UHCC 0281</name>
    <dbReference type="NCBI Taxonomy" id="3110309"/>
    <lineage>
        <taxon>Bacteria</taxon>
        <taxon>Bacillati</taxon>
        <taxon>Cyanobacteriota</taxon>
        <taxon>Cyanophyceae</taxon>
        <taxon>Synechococcales</taxon>
        <taxon>Prochlorococcaceae</taxon>
        <taxon>Cyanobium</taxon>
    </lineage>
</organism>
<reference evidence="3 4" key="1">
    <citation type="submission" date="2023-12" db="EMBL/GenBank/DDBJ databases">
        <title>Baltic Sea Cyanobacteria.</title>
        <authorList>
            <person name="Delbaje E."/>
            <person name="Fewer D.P."/>
            <person name="Shishido T.K."/>
        </authorList>
    </citation>
    <scope>NUCLEOTIDE SEQUENCE [LARGE SCALE GENOMIC DNA]</scope>
    <source>
        <strain evidence="3 4">UHCC 0281</strain>
    </source>
</reference>
<keyword evidence="4" id="KW-1185">Reference proteome</keyword>
<sequence>MPTTDRLDLKLSSTDKQLLQQAAAIEGISVAAFVRCAAKQRAAEAIQLNRALSLSSRDYEAFHAALAEPFRPNESLSHALTQVGARVQRV</sequence>
<comment type="caution">
    <text evidence="3">The sequence shown here is derived from an EMBL/GenBank/DDBJ whole genome shotgun (WGS) entry which is preliminary data.</text>
</comment>
<gene>
    <name evidence="3" type="ORF">VB739_09375</name>
</gene>
<evidence type="ECO:0000256" key="2">
    <source>
        <dbReference type="ARBA" id="ARBA00049988"/>
    </source>
</evidence>
<evidence type="ECO:0000256" key="1">
    <source>
        <dbReference type="ARBA" id="ARBA00022649"/>
    </source>
</evidence>
<evidence type="ECO:0000313" key="3">
    <source>
        <dbReference type="EMBL" id="MEA5442761.1"/>
    </source>
</evidence>
<evidence type="ECO:0000313" key="4">
    <source>
        <dbReference type="Proteomes" id="UP001302329"/>
    </source>
</evidence>
<dbReference type="EMBL" id="JAYGHY010000026">
    <property type="protein sequence ID" value="MEA5442761.1"/>
    <property type="molecule type" value="Genomic_DNA"/>
</dbReference>
<dbReference type="InterPro" id="IPR010985">
    <property type="entry name" value="Ribbon_hlx_hlx"/>
</dbReference>
<dbReference type="SUPFAM" id="SSF47598">
    <property type="entry name" value="Ribbon-helix-helix"/>
    <property type="match status" value="1"/>
</dbReference>
<dbReference type="PANTHER" id="PTHR35401:SF2">
    <property type="entry name" value="ABC-TYPE TRANSPORT SYSTEM"/>
    <property type="match status" value="1"/>
</dbReference>
<dbReference type="PANTHER" id="PTHR35401">
    <property type="entry name" value="COPG FAMILY HELIX-TURN-HELIX PROTEIN-RELATED-RELATED"/>
    <property type="match status" value="1"/>
</dbReference>
<dbReference type="Gene3D" id="1.20.5.780">
    <property type="entry name" value="Single helix bin"/>
    <property type="match status" value="1"/>
</dbReference>
<accession>A0ABU5SW53</accession>
<protein>
    <submittedName>
        <fullName evidence="3">DUF1778 domain-containing protein</fullName>
    </submittedName>
</protein>
<comment type="similarity">
    <text evidence="2">Belongs to the TacA antitoxin family.</text>
</comment>
<dbReference type="Pfam" id="PF08681">
    <property type="entry name" value="TacA1"/>
    <property type="match status" value="1"/>
</dbReference>
<dbReference type="Proteomes" id="UP001302329">
    <property type="component" value="Unassembled WGS sequence"/>
</dbReference>
<name>A0ABU5SW53_9CYAN</name>
<keyword evidence="1" id="KW-1277">Toxin-antitoxin system</keyword>